<dbReference type="InterPro" id="IPR036188">
    <property type="entry name" value="FAD/NAD-bd_sf"/>
</dbReference>
<evidence type="ECO:0000256" key="1">
    <source>
        <dbReference type="ARBA" id="ARBA00001974"/>
    </source>
</evidence>
<reference evidence="17" key="1">
    <citation type="journal article" date="2019" name="Int. J. Syst. Evol. Microbiol.">
        <title>The Global Catalogue of Microorganisms (GCM) 10K type strain sequencing project: providing services to taxonomists for standard genome sequencing and annotation.</title>
        <authorList>
            <consortium name="The Broad Institute Genomics Platform"/>
            <consortium name="The Broad Institute Genome Sequencing Center for Infectious Disease"/>
            <person name="Wu L."/>
            <person name="Ma J."/>
        </authorList>
    </citation>
    <scope>NUCLEOTIDE SEQUENCE [LARGE SCALE GENOMIC DNA]</scope>
    <source>
        <strain evidence="17">CGMCC 4.7132</strain>
    </source>
</reference>
<keyword evidence="7" id="KW-0274">FAD</keyword>
<dbReference type="InterPro" id="IPR025700">
    <property type="entry name" value="Lys/Orn_oxygenase"/>
</dbReference>
<comment type="similarity">
    <text evidence="3">Belongs to the lysine N(6)-hydroxylase/L-ornithine N(5)-oxygenase family.</text>
</comment>
<keyword evidence="6" id="KW-0285">Flavoprotein</keyword>
<dbReference type="PANTHER" id="PTHR42802">
    <property type="entry name" value="MONOOXYGENASE"/>
    <property type="match status" value="1"/>
</dbReference>
<dbReference type="RefSeq" id="WP_380842851.1">
    <property type="nucleotide sequence ID" value="NZ_JBHSFP010000015.1"/>
</dbReference>
<keyword evidence="17" id="KW-1185">Reference proteome</keyword>
<accession>A0ABV9CKN1</accession>
<proteinExistence type="inferred from homology"/>
<evidence type="ECO:0000256" key="14">
    <source>
        <dbReference type="ARBA" id="ARBA00032738"/>
    </source>
</evidence>
<evidence type="ECO:0000256" key="11">
    <source>
        <dbReference type="ARBA" id="ARBA00029939"/>
    </source>
</evidence>
<comment type="catalytic activity">
    <reaction evidence="15">
        <text>L-lysine + NADPH + O2 = N(6)-hydroxy-L-lysine + NADP(+) + H2O</text>
        <dbReference type="Rhea" id="RHEA:23228"/>
        <dbReference type="ChEBI" id="CHEBI:15377"/>
        <dbReference type="ChEBI" id="CHEBI:15379"/>
        <dbReference type="ChEBI" id="CHEBI:32551"/>
        <dbReference type="ChEBI" id="CHEBI:57783"/>
        <dbReference type="ChEBI" id="CHEBI:57820"/>
        <dbReference type="ChEBI" id="CHEBI:58349"/>
        <dbReference type="EC" id="1.14.13.59"/>
    </reaction>
</comment>
<dbReference type="PRINTS" id="PR00368">
    <property type="entry name" value="FADPNR"/>
</dbReference>
<comment type="caution">
    <text evidence="16">The sequence shown here is derived from an EMBL/GenBank/DDBJ whole genome shotgun (WGS) entry which is preliminary data.</text>
</comment>
<protein>
    <recommendedName>
        <fullName evidence="5">L-lysine N6-monooxygenase MbtG</fullName>
        <ecNumber evidence="4">1.14.13.59</ecNumber>
    </recommendedName>
    <alternativeName>
        <fullName evidence="14">Lysine 6-N-hydroxylase</fullName>
    </alternativeName>
    <alternativeName>
        <fullName evidence="13">Lysine N6-hydroxylase</fullName>
    </alternativeName>
    <alternativeName>
        <fullName evidence="11">Lysine-N-oxygenase</fullName>
    </alternativeName>
    <alternativeName>
        <fullName evidence="12">Mycobactin synthase protein G</fullName>
    </alternativeName>
</protein>
<organism evidence="16 17">
    <name type="scientific">Sphaerisporangium dianthi</name>
    <dbReference type="NCBI Taxonomy" id="1436120"/>
    <lineage>
        <taxon>Bacteria</taxon>
        <taxon>Bacillati</taxon>
        <taxon>Actinomycetota</taxon>
        <taxon>Actinomycetes</taxon>
        <taxon>Streptosporangiales</taxon>
        <taxon>Streptosporangiaceae</taxon>
        <taxon>Sphaerisporangium</taxon>
    </lineage>
</organism>
<evidence type="ECO:0000256" key="4">
    <source>
        <dbReference type="ARBA" id="ARBA00013076"/>
    </source>
</evidence>
<evidence type="ECO:0000256" key="13">
    <source>
        <dbReference type="ARBA" id="ARBA00032493"/>
    </source>
</evidence>
<dbReference type="EC" id="1.14.13.59" evidence="4"/>
<comment type="cofactor">
    <cofactor evidence="1">
        <name>FAD</name>
        <dbReference type="ChEBI" id="CHEBI:57692"/>
    </cofactor>
</comment>
<evidence type="ECO:0000256" key="15">
    <source>
        <dbReference type="ARBA" id="ARBA00048407"/>
    </source>
</evidence>
<evidence type="ECO:0000256" key="5">
    <source>
        <dbReference type="ARBA" id="ARBA00016406"/>
    </source>
</evidence>
<dbReference type="Gene3D" id="3.50.50.60">
    <property type="entry name" value="FAD/NAD(P)-binding domain"/>
    <property type="match status" value="1"/>
</dbReference>
<dbReference type="EMBL" id="JBHSFP010000015">
    <property type="protein sequence ID" value="MFC4533407.1"/>
    <property type="molecule type" value="Genomic_DNA"/>
</dbReference>
<evidence type="ECO:0000256" key="12">
    <source>
        <dbReference type="ARBA" id="ARBA00031158"/>
    </source>
</evidence>
<evidence type="ECO:0000256" key="3">
    <source>
        <dbReference type="ARBA" id="ARBA00007588"/>
    </source>
</evidence>
<keyword evidence="10" id="KW-0503">Monooxygenase</keyword>
<comment type="pathway">
    <text evidence="2">Siderophore biosynthesis.</text>
</comment>
<evidence type="ECO:0000256" key="2">
    <source>
        <dbReference type="ARBA" id="ARBA00004924"/>
    </source>
</evidence>
<evidence type="ECO:0000256" key="6">
    <source>
        <dbReference type="ARBA" id="ARBA00022630"/>
    </source>
</evidence>
<evidence type="ECO:0000256" key="8">
    <source>
        <dbReference type="ARBA" id="ARBA00022857"/>
    </source>
</evidence>
<dbReference type="PRINTS" id="PR00411">
    <property type="entry name" value="PNDRDTASEI"/>
</dbReference>
<name>A0ABV9CKN1_9ACTN</name>
<dbReference type="PANTHER" id="PTHR42802:SF1">
    <property type="entry name" value="L-ORNITHINE N(5)-MONOOXYGENASE"/>
    <property type="match status" value="1"/>
</dbReference>
<evidence type="ECO:0000256" key="10">
    <source>
        <dbReference type="ARBA" id="ARBA00023033"/>
    </source>
</evidence>
<evidence type="ECO:0000256" key="9">
    <source>
        <dbReference type="ARBA" id="ARBA00023002"/>
    </source>
</evidence>
<dbReference type="SUPFAM" id="SSF51905">
    <property type="entry name" value="FAD/NAD(P)-binding domain"/>
    <property type="match status" value="2"/>
</dbReference>
<dbReference type="Proteomes" id="UP001596004">
    <property type="component" value="Unassembled WGS sequence"/>
</dbReference>
<sequence>MTRVYDLAGIGFGPSNLALAIALGERGDSPLDAVFLEKQQAFGWHRDMLIDGATMQVSFLKDLVSMRNPVSRHSFVNYLHAKGRLADFINLKTIYPTRLEFHDYLSWAAADFDDQVRYGAEVVTVRPVEDADGRVGLLDVVVQSGGPDGELATYRARNLVVAAGLRPTLPDGVVTDGRVWHSQELLTRLAGLPAAPRRFVVVGAGQSGAEVTEHLHRKYPGAEICAVFARYGYSPADDSPFANRIFDPAAVDDFYAAPEQVKRMLLDYHGNTNYAVVDLDLLRELYRRVYEERAAGTERLRVLNMSRVTGLSDEGTHVDVTVRSLANGETERLRADAVVYATGYRPVDPLDLLGAAGGYCRRDERGALRVGRDHRVETTGDMDCGIYLQGATEHTHGITSTLLSTTAVRAGEILGSILGTAGRPSVPSAASLKGAG</sequence>
<evidence type="ECO:0000313" key="16">
    <source>
        <dbReference type="EMBL" id="MFC4533407.1"/>
    </source>
</evidence>
<evidence type="ECO:0000313" key="17">
    <source>
        <dbReference type="Proteomes" id="UP001596004"/>
    </source>
</evidence>
<keyword evidence="9" id="KW-0560">Oxidoreductase</keyword>
<dbReference type="Pfam" id="PF13434">
    <property type="entry name" value="Lys_Orn_oxgnase"/>
    <property type="match status" value="1"/>
</dbReference>
<keyword evidence="8" id="KW-0521">NADP</keyword>
<gene>
    <name evidence="16" type="ORF">ACFO60_21780</name>
</gene>
<evidence type="ECO:0000256" key="7">
    <source>
        <dbReference type="ARBA" id="ARBA00022827"/>
    </source>
</evidence>